<dbReference type="PANTHER" id="PTHR42784">
    <property type="entry name" value="PYRANOSE 2-OXIDASE"/>
    <property type="match status" value="1"/>
</dbReference>
<feature type="domain" description="Glucose-methanol-choline oxidoreductase C-terminal" evidence="6">
    <location>
        <begin position="404"/>
        <end position="528"/>
    </location>
</feature>
<dbReference type="STRING" id="1160497.A0A1L9V7K0"/>
<dbReference type="SUPFAM" id="SSF54373">
    <property type="entry name" value="FAD-linked reductases, C-terminal domain"/>
    <property type="match status" value="1"/>
</dbReference>
<evidence type="ECO:0000256" key="5">
    <source>
        <dbReference type="ARBA" id="ARBA00023002"/>
    </source>
</evidence>
<comment type="cofactor">
    <cofactor evidence="1">
        <name>FAD</name>
        <dbReference type="ChEBI" id="CHEBI:57692"/>
    </cofactor>
</comment>
<evidence type="ECO:0000259" key="6">
    <source>
        <dbReference type="Pfam" id="PF05199"/>
    </source>
</evidence>
<evidence type="ECO:0000256" key="3">
    <source>
        <dbReference type="ARBA" id="ARBA00022630"/>
    </source>
</evidence>
<dbReference type="SUPFAM" id="SSF51905">
    <property type="entry name" value="FAD/NAD(P)-binding domain"/>
    <property type="match status" value="1"/>
</dbReference>
<keyword evidence="3" id="KW-0285">Flavoprotein</keyword>
<proteinExistence type="inferred from homology"/>
<keyword evidence="8" id="KW-1185">Reference proteome</keyword>
<organism evidence="7 8">
    <name type="scientific">Aspergillus glaucus CBS 516.65</name>
    <dbReference type="NCBI Taxonomy" id="1160497"/>
    <lineage>
        <taxon>Eukaryota</taxon>
        <taxon>Fungi</taxon>
        <taxon>Dikarya</taxon>
        <taxon>Ascomycota</taxon>
        <taxon>Pezizomycotina</taxon>
        <taxon>Eurotiomycetes</taxon>
        <taxon>Eurotiomycetidae</taxon>
        <taxon>Eurotiales</taxon>
        <taxon>Aspergillaceae</taxon>
        <taxon>Aspergillus</taxon>
        <taxon>Aspergillus subgen. Aspergillus</taxon>
    </lineage>
</organism>
<evidence type="ECO:0000313" key="7">
    <source>
        <dbReference type="EMBL" id="OJJ79839.1"/>
    </source>
</evidence>
<dbReference type="Pfam" id="PF05199">
    <property type="entry name" value="GMC_oxred_C"/>
    <property type="match status" value="1"/>
</dbReference>
<evidence type="ECO:0000256" key="1">
    <source>
        <dbReference type="ARBA" id="ARBA00001974"/>
    </source>
</evidence>
<dbReference type="EMBL" id="KV878914">
    <property type="protein sequence ID" value="OJJ79839.1"/>
    <property type="molecule type" value="Genomic_DNA"/>
</dbReference>
<gene>
    <name evidence="7" type="ORF">ASPGLDRAFT_61388</name>
</gene>
<dbReference type="AlphaFoldDB" id="A0A1L9V7K0"/>
<dbReference type="Proteomes" id="UP000184300">
    <property type="component" value="Unassembled WGS sequence"/>
</dbReference>
<dbReference type="GO" id="GO:0016614">
    <property type="term" value="F:oxidoreductase activity, acting on CH-OH group of donors"/>
    <property type="evidence" value="ECO:0007669"/>
    <property type="project" value="InterPro"/>
</dbReference>
<reference evidence="8" key="1">
    <citation type="journal article" date="2017" name="Genome Biol.">
        <title>Comparative genomics reveals high biological diversity and specific adaptations in the industrially and medically important fungal genus Aspergillus.</title>
        <authorList>
            <person name="de Vries R.P."/>
            <person name="Riley R."/>
            <person name="Wiebenga A."/>
            <person name="Aguilar-Osorio G."/>
            <person name="Amillis S."/>
            <person name="Uchima C.A."/>
            <person name="Anderluh G."/>
            <person name="Asadollahi M."/>
            <person name="Askin M."/>
            <person name="Barry K."/>
            <person name="Battaglia E."/>
            <person name="Bayram O."/>
            <person name="Benocci T."/>
            <person name="Braus-Stromeyer S.A."/>
            <person name="Caldana C."/>
            <person name="Canovas D."/>
            <person name="Cerqueira G.C."/>
            <person name="Chen F."/>
            <person name="Chen W."/>
            <person name="Choi C."/>
            <person name="Clum A."/>
            <person name="Dos Santos R.A."/>
            <person name="Damasio A.R."/>
            <person name="Diallinas G."/>
            <person name="Emri T."/>
            <person name="Fekete E."/>
            <person name="Flipphi M."/>
            <person name="Freyberg S."/>
            <person name="Gallo A."/>
            <person name="Gournas C."/>
            <person name="Habgood R."/>
            <person name="Hainaut M."/>
            <person name="Harispe M.L."/>
            <person name="Henrissat B."/>
            <person name="Hilden K.S."/>
            <person name="Hope R."/>
            <person name="Hossain A."/>
            <person name="Karabika E."/>
            <person name="Karaffa L."/>
            <person name="Karanyi Z."/>
            <person name="Krasevec N."/>
            <person name="Kuo A."/>
            <person name="Kusch H."/>
            <person name="LaButti K."/>
            <person name="Lagendijk E.L."/>
            <person name="Lapidus A."/>
            <person name="Levasseur A."/>
            <person name="Lindquist E."/>
            <person name="Lipzen A."/>
            <person name="Logrieco A.F."/>
            <person name="MacCabe A."/>
            <person name="Maekelae M.R."/>
            <person name="Malavazi I."/>
            <person name="Melin P."/>
            <person name="Meyer V."/>
            <person name="Mielnichuk N."/>
            <person name="Miskei M."/>
            <person name="Molnar A.P."/>
            <person name="Mule G."/>
            <person name="Ngan C.Y."/>
            <person name="Orejas M."/>
            <person name="Orosz E."/>
            <person name="Ouedraogo J.P."/>
            <person name="Overkamp K.M."/>
            <person name="Park H.-S."/>
            <person name="Perrone G."/>
            <person name="Piumi F."/>
            <person name="Punt P.J."/>
            <person name="Ram A.F."/>
            <person name="Ramon A."/>
            <person name="Rauscher S."/>
            <person name="Record E."/>
            <person name="Riano-Pachon D.M."/>
            <person name="Robert V."/>
            <person name="Roehrig J."/>
            <person name="Ruller R."/>
            <person name="Salamov A."/>
            <person name="Salih N.S."/>
            <person name="Samson R.A."/>
            <person name="Sandor E."/>
            <person name="Sanguinetti M."/>
            <person name="Schuetze T."/>
            <person name="Sepcic K."/>
            <person name="Shelest E."/>
            <person name="Sherlock G."/>
            <person name="Sophianopoulou V."/>
            <person name="Squina F.M."/>
            <person name="Sun H."/>
            <person name="Susca A."/>
            <person name="Todd R.B."/>
            <person name="Tsang A."/>
            <person name="Unkles S.E."/>
            <person name="van de Wiele N."/>
            <person name="van Rossen-Uffink D."/>
            <person name="Oliveira J.V."/>
            <person name="Vesth T.C."/>
            <person name="Visser J."/>
            <person name="Yu J.-H."/>
            <person name="Zhou M."/>
            <person name="Andersen M.R."/>
            <person name="Archer D.B."/>
            <person name="Baker S.E."/>
            <person name="Benoit I."/>
            <person name="Brakhage A.A."/>
            <person name="Braus G.H."/>
            <person name="Fischer R."/>
            <person name="Frisvad J.C."/>
            <person name="Goldman G.H."/>
            <person name="Houbraken J."/>
            <person name="Oakley B."/>
            <person name="Pocsi I."/>
            <person name="Scazzocchio C."/>
            <person name="Seiboth B."/>
            <person name="vanKuyk P.A."/>
            <person name="Wortman J."/>
            <person name="Dyer P.S."/>
            <person name="Grigoriev I.V."/>
        </authorList>
    </citation>
    <scope>NUCLEOTIDE SEQUENCE [LARGE SCALE GENOMIC DNA]</scope>
    <source>
        <strain evidence="8">CBS 516.65</strain>
    </source>
</reference>
<dbReference type="VEuPathDB" id="FungiDB:ASPGLDRAFT_61388"/>
<dbReference type="OrthoDB" id="269227at2759"/>
<protein>
    <recommendedName>
        <fullName evidence="6">Glucose-methanol-choline oxidoreductase C-terminal domain-containing protein</fullName>
    </recommendedName>
</protein>
<evidence type="ECO:0000313" key="8">
    <source>
        <dbReference type="Proteomes" id="UP000184300"/>
    </source>
</evidence>
<dbReference type="PANTHER" id="PTHR42784:SF1">
    <property type="entry name" value="PYRANOSE 2-OXIDASE"/>
    <property type="match status" value="1"/>
</dbReference>
<comment type="similarity">
    <text evidence="2">Belongs to the GMC oxidoreductase family.</text>
</comment>
<keyword evidence="4" id="KW-0274">FAD</keyword>
<name>A0A1L9V7K0_ASPGL</name>
<dbReference type="InterPro" id="IPR007867">
    <property type="entry name" value="GMC_OxRtase_C"/>
</dbReference>
<dbReference type="RefSeq" id="XP_022396537.1">
    <property type="nucleotide sequence ID" value="XM_022548469.1"/>
</dbReference>
<accession>A0A1L9V7K0</accession>
<evidence type="ECO:0000256" key="2">
    <source>
        <dbReference type="ARBA" id="ARBA00010790"/>
    </source>
</evidence>
<dbReference type="Gene3D" id="3.50.50.60">
    <property type="entry name" value="FAD/NAD(P)-binding domain"/>
    <property type="match status" value="2"/>
</dbReference>
<dbReference type="InterPro" id="IPR036188">
    <property type="entry name" value="FAD/NAD-bd_sf"/>
</dbReference>
<evidence type="ECO:0000256" key="4">
    <source>
        <dbReference type="ARBA" id="ARBA00022827"/>
    </source>
</evidence>
<dbReference type="GeneID" id="34464729"/>
<dbReference type="InterPro" id="IPR051473">
    <property type="entry name" value="P2Ox-like"/>
</dbReference>
<sequence length="551" mass="60683">MDTHNGLNEQKILESDVLIIGSGPIGAVYARTITDADKNIHVLMVDMGEQGTKLIGDHKKNSIVVQRGSGSFTSTVQGAFGRLSEPVSTATASEPVAWSVVRSKSASYNGSSEQLHLNSLPAAPVIREVGGMGSYWSCATPEQHPAVERSDLFSDQEWRALYNQARALFHTTDTAFDYSIRHHLVKNTLVRAHKNREIVNLPLACHRGTHNLEYLQWTGSATILGDLADPKYSGGNFELKAQHQCTRLLMDGASKHIVGAELINLLTREVILAKAKKYIICAGAVLTAGILFNSEIQPHKGYPALGRYLTEQTMAVGQVVLKDGIIKNAWNDPRCKEHFRTFPDDPLHIPFNDPSPQITIPVSEKHPWHTQIQQDPFHYNSAPTSTDPRLILDLRWFGYVKPVYDNYVEFSSEVTDLFGMPQPTIHYRIGKEDAERAEAMVQDFSRGSMINIAADLGDFLPGGKAKFLAPGAATHICGTTRAGKEDDGHSIVDRNSKVWRLENLFIGGCGVIPTQNACNPTLTAACFAIVGARKVVQELHALRGQQYQSKL</sequence>
<keyword evidence="5" id="KW-0560">Oxidoreductase</keyword>